<dbReference type="InterPro" id="IPR001220">
    <property type="entry name" value="Legume_lectin_dom"/>
</dbReference>
<keyword evidence="12" id="KW-0675">Receptor</keyword>
<dbReference type="InterPro" id="IPR000719">
    <property type="entry name" value="Prot_kinase_dom"/>
</dbReference>
<evidence type="ECO:0000313" key="18">
    <source>
        <dbReference type="Proteomes" id="UP000886595"/>
    </source>
</evidence>
<dbReference type="Pfam" id="PF00139">
    <property type="entry name" value="Lectin_legB"/>
    <property type="match status" value="1"/>
</dbReference>
<keyword evidence="11 14" id="KW-0472">Membrane</keyword>
<keyword evidence="13" id="KW-0325">Glycoprotein</keyword>
<keyword evidence="6 15" id="KW-0732">Signal</keyword>
<evidence type="ECO:0000256" key="3">
    <source>
        <dbReference type="ARBA" id="ARBA00010217"/>
    </source>
</evidence>
<evidence type="ECO:0000256" key="7">
    <source>
        <dbReference type="ARBA" id="ARBA00022734"/>
    </source>
</evidence>
<dbReference type="GO" id="GO:0005886">
    <property type="term" value="C:plasma membrane"/>
    <property type="evidence" value="ECO:0007669"/>
    <property type="project" value="UniProtKB-SubCell"/>
</dbReference>
<evidence type="ECO:0000256" key="11">
    <source>
        <dbReference type="ARBA" id="ARBA00023136"/>
    </source>
</evidence>
<dbReference type="Pfam" id="PF00069">
    <property type="entry name" value="Pkinase"/>
    <property type="match status" value="1"/>
</dbReference>
<dbReference type="GO" id="GO:0030246">
    <property type="term" value="F:carbohydrate binding"/>
    <property type="evidence" value="ECO:0007669"/>
    <property type="project" value="UniProtKB-KW"/>
</dbReference>
<dbReference type="SUPFAM" id="SSF56112">
    <property type="entry name" value="Protein kinase-like (PK-like)"/>
    <property type="match status" value="1"/>
</dbReference>
<evidence type="ECO:0000256" key="8">
    <source>
        <dbReference type="ARBA" id="ARBA00022741"/>
    </source>
</evidence>
<keyword evidence="5 14" id="KW-0812">Transmembrane</keyword>
<dbReference type="Gene3D" id="1.10.510.10">
    <property type="entry name" value="Transferase(Phosphotransferase) domain 1"/>
    <property type="match status" value="1"/>
</dbReference>
<keyword evidence="9" id="KW-0067">ATP-binding</keyword>
<keyword evidence="8" id="KW-0547">Nucleotide-binding</keyword>
<dbReference type="PANTHER" id="PTHR27007">
    <property type="match status" value="1"/>
</dbReference>
<comment type="subcellular location">
    <subcellularLocation>
        <location evidence="1">Cell membrane</location>
        <topology evidence="1">Single-pass type I membrane protein</topology>
    </subcellularLocation>
</comment>
<dbReference type="AlphaFoldDB" id="A0A8X7UJ95"/>
<name>A0A8X7UJ95_BRACI</name>
<feature type="signal peptide" evidence="15">
    <location>
        <begin position="1"/>
        <end position="20"/>
    </location>
</feature>
<evidence type="ECO:0000256" key="14">
    <source>
        <dbReference type="SAM" id="Phobius"/>
    </source>
</evidence>
<dbReference type="FunFam" id="1.10.510.10:FF:000240">
    <property type="entry name" value="Lectin-domain containing receptor kinase A4.3"/>
    <property type="match status" value="1"/>
</dbReference>
<dbReference type="CDD" id="cd06899">
    <property type="entry name" value="lectin_legume_LecRK_Arcelin_ConA"/>
    <property type="match status" value="1"/>
</dbReference>
<evidence type="ECO:0000256" key="2">
    <source>
        <dbReference type="ARBA" id="ARBA00008536"/>
    </source>
</evidence>
<dbReference type="InterPro" id="IPR011009">
    <property type="entry name" value="Kinase-like_dom_sf"/>
</dbReference>
<dbReference type="InterPro" id="IPR050528">
    <property type="entry name" value="L-type_Lectin-RKs"/>
</dbReference>
<organism evidence="17 18">
    <name type="scientific">Brassica carinata</name>
    <name type="common">Ethiopian mustard</name>
    <name type="synonym">Abyssinian cabbage</name>
    <dbReference type="NCBI Taxonomy" id="52824"/>
    <lineage>
        <taxon>Eukaryota</taxon>
        <taxon>Viridiplantae</taxon>
        <taxon>Streptophyta</taxon>
        <taxon>Embryophyta</taxon>
        <taxon>Tracheophyta</taxon>
        <taxon>Spermatophyta</taxon>
        <taxon>Magnoliopsida</taxon>
        <taxon>eudicotyledons</taxon>
        <taxon>Gunneridae</taxon>
        <taxon>Pentapetalae</taxon>
        <taxon>rosids</taxon>
        <taxon>malvids</taxon>
        <taxon>Brassicales</taxon>
        <taxon>Brassicaceae</taxon>
        <taxon>Brassiceae</taxon>
        <taxon>Brassica</taxon>
    </lineage>
</organism>
<keyword evidence="18" id="KW-1185">Reference proteome</keyword>
<comment type="similarity">
    <text evidence="2">In the N-terminal section; belongs to the leguminous lectin family.</text>
</comment>
<evidence type="ECO:0000256" key="6">
    <source>
        <dbReference type="ARBA" id="ARBA00022729"/>
    </source>
</evidence>
<dbReference type="PROSITE" id="PS50011">
    <property type="entry name" value="PROTEIN_KINASE_DOM"/>
    <property type="match status" value="1"/>
</dbReference>
<feature type="transmembrane region" description="Helical" evidence="14">
    <location>
        <begin position="215"/>
        <end position="238"/>
    </location>
</feature>
<evidence type="ECO:0000256" key="15">
    <source>
        <dbReference type="SAM" id="SignalP"/>
    </source>
</evidence>
<dbReference type="GO" id="GO:0004672">
    <property type="term" value="F:protein kinase activity"/>
    <property type="evidence" value="ECO:0007669"/>
    <property type="project" value="InterPro"/>
</dbReference>
<dbReference type="OrthoDB" id="4062651at2759"/>
<dbReference type="InterPro" id="IPR013320">
    <property type="entry name" value="ConA-like_dom_sf"/>
</dbReference>
<dbReference type="GO" id="GO:0002229">
    <property type="term" value="P:defense response to oomycetes"/>
    <property type="evidence" value="ECO:0007669"/>
    <property type="project" value="UniProtKB-ARBA"/>
</dbReference>
<evidence type="ECO:0000256" key="12">
    <source>
        <dbReference type="ARBA" id="ARBA00023170"/>
    </source>
</evidence>
<evidence type="ECO:0000256" key="10">
    <source>
        <dbReference type="ARBA" id="ARBA00022989"/>
    </source>
</evidence>
<keyword evidence="7" id="KW-0430">Lectin</keyword>
<accession>A0A8X7UJ95</accession>
<evidence type="ECO:0000259" key="16">
    <source>
        <dbReference type="PROSITE" id="PS50011"/>
    </source>
</evidence>
<gene>
    <name evidence="17" type="ORF">Bca52824_051824</name>
</gene>
<protein>
    <recommendedName>
        <fullName evidence="16">Protein kinase domain-containing protein</fullName>
    </recommendedName>
</protein>
<comment type="similarity">
    <text evidence="3">In the C-terminal section; belongs to the protein kinase superfamily. Ser/Thr protein kinase family.</text>
</comment>
<dbReference type="Gene3D" id="3.30.200.20">
    <property type="entry name" value="Phosphorylase Kinase, domain 1"/>
    <property type="match status" value="1"/>
</dbReference>
<evidence type="ECO:0000256" key="13">
    <source>
        <dbReference type="ARBA" id="ARBA00023180"/>
    </source>
</evidence>
<sequence>MATSILFFSLLLVLPCFVDSVYFNFTSFQRGDPGNVIYHGDYAGRVGTVTCDEKVPIWSSKTELSLRPADNDALTDFNTSFCFVIDTRNARFFFLLLKPGTQVMEIFDLVGNITSSFPLVHVEFDTYNNVPWDPLEIKYHVGINNNSLRSSNYTSWNASKHSQDTCHARISYDSVTENLSNSSLSYITDLAKVLPPEVMIGFSATTGNVTEGQKLLSWEFSSGFVILISLVIFVLVWLHKKRKRKAKEITDLISINEDLDKEAGPRRFAYKDLVSATNRFSAQRKLREEWFGADYRGFLNEIDSLVAVKKLSVKIISKLRHRNLVQLIGWCNEKQEYLLIYEFMPIENILDTHLFGKRPHLCWDARSKVILGLASVLFYLHQEWDRCVMQRDNKASKIILDTNFNVKLGDFGLARLMDHDLRSHATGLVGSFGYIYVMTGRASKESDIYSFGVSMLEIVTGRKPVDHSQENIEAKSLFERVWDMYGRQQLLSALDEKLGEKFNREHAEYLVVMAVGYIWCGHHDGNSRSSVREVTQVLNLESPLPNLPQKMPVPIYYISPTSHTVRLSRGLGSVTFSSWSLTLNMLKLKSWKFL</sequence>
<keyword evidence="10 14" id="KW-1133">Transmembrane helix</keyword>
<comment type="caution">
    <text evidence="17">The sequence shown here is derived from an EMBL/GenBank/DDBJ whole genome shotgun (WGS) entry which is preliminary data.</text>
</comment>
<dbReference type="EMBL" id="JAAMPC010000011">
    <property type="protein sequence ID" value="KAG2280604.1"/>
    <property type="molecule type" value="Genomic_DNA"/>
</dbReference>
<evidence type="ECO:0000313" key="17">
    <source>
        <dbReference type="EMBL" id="KAG2280604.1"/>
    </source>
</evidence>
<evidence type="ECO:0000256" key="5">
    <source>
        <dbReference type="ARBA" id="ARBA00022692"/>
    </source>
</evidence>
<dbReference type="Proteomes" id="UP000886595">
    <property type="component" value="Unassembled WGS sequence"/>
</dbReference>
<reference evidence="17 18" key="1">
    <citation type="submission" date="2020-02" db="EMBL/GenBank/DDBJ databases">
        <authorList>
            <person name="Ma Q."/>
            <person name="Huang Y."/>
            <person name="Song X."/>
            <person name="Pei D."/>
        </authorList>
    </citation>
    <scope>NUCLEOTIDE SEQUENCE [LARGE SCALE GENOMIC DNA]</scope>
    <source>
        <strain evidence="17">Sxm20200214</strain>
        <tissue evidence="17">Leaf</tissue>
    </source>
</reference>
<proteinExistence type="inferred from homology"/>
<feature type="domain" description="Protein kinase" evidence="16">
    <location>
        <begin position="257"/>
        <end position="547"/>
    </location>
</feature>
<dbReference type="SUPFAM" id="SSF49899">
    <property type="entry name" value="Concanavalin A-like lectins/glucanases"/>
    <property type="match status" value="1"/>
</dbReference>
<dbReference type="GO" id="GO:0005524">
    <property type="term" value="F:ATP binding"/>
    <property type="evidence" value="ECO:0007669"/>
    <property type="project" value="UniProtKB-KW"/>
</dbReference>
<feature type="chain" id="PRO_5036463896" description="Protein kinase domain-containing protein" evidence="15">
    <location>
        <begin position="21"/>
        <end position="594"/>
    </location>
</feature>
<evidence type="ECO:0000256" key="4">
    <source>
        <dbReference type="ARBA" id="ARBA00022475"/>
    </source>
</evidence>
<evidence type="ECO:0000256" key="1">
    <source>
        <dbReference type="ARBA" id="ARBA00004251"/>
    </source>
</evidence>
<keyword evidence="4" id="KW-1003">Cell membrane</keyword>
<dbReference type="Gene3D" id="2.60.120.200">
    <property type="match status" value="1"/>
</dbReference>
<evidence type="ECO:0000256" key="9">
    <source>
        <dbReference type="ARBA" id="ARBA00022840"/>
    </source>
</evidence>